<dbReference type="EMBL" id="QHKO01000009">
    <property type="protein sequence ID" value="RAL20537.1"/>
    <property type="molecule type" value="Genomic_DNA"/>
</dbReference>
<dbReference type="PANTHER" id="PTHR12815">
    <property type="entry name" value="SORTING AND ASSEMBLY MACHINERY SAMM50 PROTEIN FAMILY MEMBER"/>
    <property type="match status" value="1"/>
</dbReference>
<dbReference type="Gene3D" id="2.40.160.50">
    <property type="entry name" value="membrane protein fhac: a member of the omp85/tpsb transporter family"/>
    <property type="match status" value="1"/>
</dbReference>
<reference evidence="8 9" key="1">
    <citation type="submission" date="2018-05" db="EMBL/GenBank/DDBJ databases">
        <title>Lujinxingia marina gen. nov. sp. nov., a new facultative anaerobic member of the class Deltaproteobacteria, and proposal of Lujinxingaceae fam. nov.</title>
        <authorList>
            <person name="Li C.-M."/>
        </authorList>
    </citation>
    <scope>NUCLEOTIDE SEQUENCE [LARGE SCALE GENOMIC DNA]</scope>
    <source>
        <strain evidence="8 9">B210</strain>
    </source>
</reference>
<comment type="caution">
    <text evidence="8">The sequence shown here is derived from an EMBL/GenBank/DDBJ whole genome shotgun (WGS) entry which is preliminary data.</text>
</comment>
<feature type="domain" description="POTRA" evidence="7">
    <location>
        <begin position="638"/>
        <end position="715"/>
    </location>
</feature>
<evidence type="ECO:0000256" key="2">
    <source>
        <dbReference type="ARBA" id="ARBA00022692"/>
    </source>
</evidence>
<dbReference type="PANTHER" id="PTHR12815:SF47">
    <property type="entry name" value="TRANSLOCATION AND ASSEMBLY MODULE SUBUNIT TAMA"/>
    <property type="match status" value="1"/>
</dbReference>
<dbReference type="Pfam" id="PF07244">
    <property type="entry name" value="POTRA"/>
    <property type="match status" value="5"/>
</dbReference>
<name>A0A328C1R3_9DELT</name>
<dbReference type="Proteomes" id="UP000249169">
    <property type="component" value="Unassembled WGS sequence"/>
</dbReference>
<dbReference type="InterPro" id="IPR010827">
    <property type="entry name" value="BamA/TamA_POTRA"/>
</dbReference>
<keyword evidence="3" id="KW-0732">Signal</keyword>
<dbReference type="InterPro" id="IPR039910">
    <property type="entry name" value="D15-like"/>
</dbReference>
<feature type="domain" description="POTRA" evidence="7">
    <location>
        <begin position="503"/>
        <end position="559"/>
    </location>
</feature>
<evidence type="ECO:0008006" key="10">
    <source>
        <dbReference type="Google" id="ProtNLM"/>
    </source>
</evidence>
<sequence length="1114" mass="122668">MARGAGSGARWPGCVWAVVLVLFAWIGAAGAQEAPASGGPDEAGAEAAGEPGAISPLNPLPGIFEEQQAAQKAGERFEGLRIGRFSFSCDLDLCRQALGEERFRDISGLYVGQPYSQEAMARAERRLLKTGFFSAVSVERRQVGQSVFIAMEAQGAVLIRRVRFEGLKPPPFESELRKVLMYRPGQVFVESPERAEAQLASLAGIFESEGYYDTEVSMEVSPVPEQRHLVDLVFKVVRGQERSICEIGLRGVRGMTTARAQELLLTNVSVLARRVPLVLPTYTTETVRAGRDALIAEYRRRGYFRARVVYQQVEESGEEGCVRLLLEVDEGPFWALSFEGSRLFDEGTLTEQLPFFASGYVDADEIRAAEGAIRQLYETRGYPFAAVEGEEIVEDRLNRRLVFRIEEGPRVQINGVRLHGTSALAAEEDVLLAEFGTQPYGLFDAAGYLQSEQLLADMSGLEERLRGQGYLQAQVPIYLLELDSSGGGMQVHVEARPGEITQVDRVDVSGARALPAGTLEAMLGVRAGDAFVPVNVRADQSRISQYYGQIGYPLARVETSCRLLTGEEVPCEAPQLPAQCRAMSFSELDQGRCEWREGATPTLACARIERSPACAFSGGVMASRVRVRHTIDEGPRVEVGEVLLRGNFNTRSEVIYRELPLKTGDRFDVQKLIEGQGNMRQLGIFDSVSIETIGLEEADRRAETLEAALIITVEESRARFLEFSVGLEGRDLVGDGRRLLLTGEVQFTNHNLLGTGQRFRPRLISAVDTLELAQLAQAAGEGDAGNRGLDFLFGAELIYSHPRFLKGSTGIDQLHLTVTPFYLYDLLGVTYDQVLRQEMGVRLELRKELAEISERLYVTLGVEGKRAQTWTANDPRINGERVFSEWRATAKLLPEISFDRRDSPLNPRRGFYLELKPELVSGDALGVDGEEFLGDSYLRMSAALSGFVGLGGDFVLGQGLRYGQVVPLAGRQAMVPPDERFYLGGVGTVRGFPANVLGPVGLRQQPLGGEFLLSYTAELRYPLLKEWNVYGATFFDAGLLVDCFDEAGQRSSGRCLKNAFPAGAPFSQVRSSVGLGLRYLIFDQIPLLFDYGVVLDRRPGESFGSVHFNLGYSF</sequence>
<keyword evidence="5" id="KW-0998">Cell outer membrane</keyword>
<dbReference type="Pfam" id="PF01103">
    <property type="entry name" value="Omp85"/>
    <property type="match status" value="1"/>
</dbReference>
<feature type="domain" description="POTRA" evidence="7">
    <location>
        <begin position="281"/>
        <end position="331"/>
    </location>
</feature>
<dbReference type="Gene3D" id="3.10.20.310">
    <property type="entry name" value="membrane protein fhac"/>
    <property type="match status" value="6"/>
</dbReference>
<keyword evidence="2" id="KW-0812">Transmembrane</keyword>
<keyword evidence="9" id="KW-1185">Reference proteome</keyword>
<evidence type="ECO:0000256" key="4">
    <source>
        <dbReference type="ARBA" id="ARBA00023136"/>
    </source>
</evidence>
<feature type="domain" description="POTRA" evidence="7">
    <location>
        <begin position="337"/>
        <end position="408"/>
    </location>
</feature>
<evidence type="ECO:0000256" key="3">
    <source>
        <dbReference type="ARBA" id="ARBA00022729"/>
    </source>
</evidence>
<evidence type="ECO:0000313" key="9">
    <source>
        <dbReference type="Proteomes" id="UP000249169"/>
    </source>
</evidence>
<evidence type="ECO:0000313" key="8">
    <source>
        <dbReference type="EMBL" id="RAL20537.1"/>
    </source>
</evidence>
<keyword evidence="4" id="KW-0472">Membrane</keyword>
<gene>
    <name evidence="8" type="ORF">DL240_15975</name>
</gene>
<evidence type="ECO:0000259" key="7">
    <source>
        <dbReference type="Pfam" id="PF07244"/>
    </source>
</evidence>
<accession>A0A328C1R3</accession>
<dbReference type="GO" id="GO:0019867">
    <property type="term" value="C:outer membrane"/>
    <property type="evidence" value="ECO:0007669"/>
    <property type="project" value="InterPro"/>
</dbReference>
<feature type="domain" description="Bacterial surface antigen (D15)" evidence="6">
    <location>
        <begin position="828"/>
        <end position="1114"/>
    </location>
</feature>
<dbReference type="AlphaFoldDB" id="A0A328C1R3"/>
<proteinExistence type="predicted"/>
<organism evidence="8 9">
    <name type="scientific">Lujinxingia litoralis</name>
    <dbReference type="NCBI Taxonomy" id="2211119"/>
    <lineage>
        <taxon>Bacteria</taxon>
        <taxon>Deltaproteobacteria</taxon>
        <taxon>Bradymonadales</taxon>
        <taxon>Lujinxingiaceae</taxon>
        <taxon>Lujinxingia</taxon>
    </lineage>
</organism>
<evidence type="ECO:0000256" key="5">
    <source>
        <dbReference type="ARBA" id="ARBA00023237"/>
    </source>
</evidence>
<comment type="subcellular location">
    <subcellularLocation>
        <location evidence="1">Membrane</location>
    </subcellularLocation>
</comment>
<evidence type="ECO:0000256" key="1">
    <source>
        <dbReference type="ARBA" id="ARBA00004370"/>
    </source>
</evidence>
<evidence type="ECO:0000259" key="6">
    <source>
        <dbReference type="Pfam" id="PF01103"/>
    </source>
</evidence>
<feature type="domain" description="POTRA" evidence="7">
    <location>
        <begin position="159"/>
        <end position="238"/>
    </location>
</feature>
<dbReference type="InterPro" id="IPR000184">
    <property type="entry name" value="Bac_surfAg_D15"/>
</dbReference>
<protein>
    <recommendedName>
        <fullName evidence="10">Outer membrane protein assembly factor</fullName>
    </recommendedName>
</protein>